<reference evidence="1" key="1">
    <citation type="submission" date="2021-04" db="EMBL/GenBank/DDBJ databases">
        <title>Pseudonocardia sp. nov., isolated from sandy soil of mangrove forest.</title>
        <authorList>
            <person name="Zan Z."/>
            <person name="Huang R."/>
            <person name="Liu W."/>
        </authorList>
    </citation>
    <scope>NUCLEOTIDE SEQUENCE</scope>
    <source>
        <strain evidence="1">S2-4</strain>
    </source>
</reference>
<dbReference type="Pfam" id="PF13692">
    <property type="entry name" value="Glyco_trans_1_4"/>
    <property type="match status" value="1"/>
</dbReference>
<accession>A0ABT0ZT32</accession>
<dbReference type="Gene3D" id="3.40.50.2000">
    <property type="entry name" value="Glycogen Phosphorylase B"/>
    <property type="match status" value="1"/>
</dbReference>
<dbReference type="PANTHER" id="PTHR45947:SF3">
    <property type="entry name" value="SULFOQUINOVOSYL TRANSFERASE SQD2"/>
    <property type="match status" value="1"/>
</dbReference>
<dbReference type="InterPro" id="IPR050194">
    <property type="entry name" value="Glycosyltransferase_grp1"/>
</dbReference>
<evidence type="ECO:0000313" key="1">
    <source>
        <dbReference type="EMBL" id="MCO1653881.1"/>
    </source>
</evidence>
<protein>
    <submittedName>
        <fullName evidence="1">Glycosyltransferase family 4 protein</fullName>
    </submittedName>
</protein>
<dbReference type="Proteomes" id="UP001165283">
    <property type="component" value="Unassembled WGS sequence"/>
</dbReference>
<dbReference type="RefSeq" id="WP_252435494.1">
    <property type="nucleotide sequence ID" value="NZ_JAGSOV010000008.1"/>
</dbReference>
<dbReference type="CDD" id="cd03801">
    <property type="entry name" value="GT4_PimA-like"/>
    <property type="match status" value="1"/>
</dbReference>
<proteinExistence type="predicted"/>
<dbReference type="PANTHER" id="PTHR45947">
    <property type="entry name" value="SULFOQUINOVOSYL TRANSFERASE SQD2"/>
    <property type="match status" value="1"/>
</dbReference>
<dbReference type="EMBL" id="JAGSOV010000008">
    <property type="protein sequence ID" value="MCO1653881.1"/>
    <property type="molecule type" value="Genomic_DNA"/>
</dbReference>
<gene>
    <name evidence="1" type="ORF">KDL28_02310</name>
</gene>
<dbReference type="SUPFAM" id="SSF53756">
    <property type="entry name" value="UDP-Glycosyltransferase/glycogen phosphorylase"/>
    <property type="match status" value="1"/>
</dbReference>
<name>A0ABT0ZT32_9PSEU</name>
<keyword evidence="2" id="KW-1185">Reference proteome</keyword>
<organism evidence="1 2">
    <name type="scientific">Pseudonocardia humida</name>
    <dbReference type="NCBI Taxonomy" id="2800819"/>
    <lineage>
        <taxon>Bacteria</taxon>
        <taxon>Bacillati</taxon>
        <taxon>Actinomycetota</taxon>
        <taxon>Actinomycetes</taxon>
        <taxon>Pseudonocardiales</taxon>
        <taxon>Pseudonocardiaceae</taxon>
        <taxon>Pseudonocardia</taxon>
    </lineage>
</organism>
<comment type="caution">
    <text evidence="1">The sequence shown here is derived from an EMBL/GenBank/DDBJ whole genome shotgun (WGS) entry which is preliminary data.</text>
</comment>
<evidence type="ECO:0000313" key="2">
    <source>
        <dbReference type="Proteomes" id="UP001165283"/>
    </source>
</evidence>
<sequence>MTPDRQTRYLVLSMAPYRYATRTRKAAVAYRDRGPVTFLSLQGVGRTGKRDSAGTRLTDGVSVHQVPLRTPSTAPTVPSQLSNLLRSYLPAFGRLVREVWRRDGDVVHVTGVPLLVLGLLHQARHGSRLVLDVNERPASVSATGSLFALFRRVEPLLLRAGARRADVTLVVTPGHATLLTSDHGFGEVIVVRNAPLAGWRSAYTAPPAHRAGVLRVVTVGTLFEGRGLEQLIHAVRIARDRGTRVELDVHGAGRPDYAESLVELATRLQVTHQVRFHGRLDGSRVSQAYLAGHLGVALYEPTDAGNDSLSNKILECVTTGRPVLAGDLPENRRFVVDNKVGWLTPVTAEGIAESLVARAAEDDLDDLAGRCRELGDRELTWEAEFGAVFRALDRLHDPRSTAA</sequence>